<keyword evidence="1" id="KW-0472">Membrane</keyword>
<dbReference type="InterPro" id="IPR016942">
    <property type="entry name" value="UCP030042"/>
</dbReference>
<reference evidence="4" key="1">
    <citation type="submission" date="2016-10" db="EMBL/GenBank/DDBJ databases">
        <authorList>
            <person name="Varghese N."/>
            <person name="Submissions S."/>
        </authorList>
    </citation>
    <scope>NUCLEOTIDE SEQUENCE [LARGE SCALE GENOMIC DNA]</scope>
    <source>
        <strain evidence="4">DSM 19482</strain>
    </source>
</reference>
<dbReference type="EMBL" id="FTPU01000008">
    <property type="protein sequence ID" value="SIT96312.1"/>
    <property type="molecule type" value="Genomic_DNA"/>
</dbReference>
<keyword evidence="4" id="KW-1185">Reference proteome</keyword>
<gene>
    <name evidence="3" type="ORF">SAMN05660493_00989</name>
</gene>
<dbReference type="RefSeq" id="WP_084173887.1">
    <property type="nucleotide sequence ID" value="NZ_FTPU01000008.1"/>
</dbReference>
<feature type="domain" description="DUF4395" evidence="2">
    <location>
        <begin position="11"/>
        <end position="136"/>
    </location>
</feature>
<dbReference type="STRING" id="1121284.SAMN05660493_00989"/>
<feature type="transmembrane region" description="Helical" evidence="1">
    <location>
        <begin position="107"/>
        <end position="132"/>
    </location>
</feature>
<proteinExistence type="predicted"/>
<evidence type="ECO:0000259" key="2">
    <source>
        <dbReference type="Pfam" id="PF14340"/>
    </source>
</evidence>
<feature type="transmembrane region" description="Helical" evidence="1">
    <location>
        <begin position="38"/>
        <end position="61"/>
    </location>
</feature>
<keyword evidence="1" id="KW-1133">Transmembrane helix</keyword>
<evidence type="ECO:0000313" key="4">
    <source>
        <dbReference type="Proteomes" id="UP000187261"/>
    </source>
</evidence>
<keyword evidence="1" id="KW-0812">Transmembrane</keyword>
<evidence type="ECO:0000313" key="3">
    <source>
        <dbReference type="EMBL" id="SIT96312.1"/>
    </source>
</evidence>
<organism evidence="3 4">
    <name type="scientific">Epilithonimonas bovis DSM 19482</name>
    <dbReference type="NCBI Taxonomy" id="1121284"/>
    <lineage>
        <taxon>Bacteria</taxon>
        <taxon>Pseudomonadati</taxon>
        <taxon>Bacteroidota</taxon>
        <taxon>Flavobacteriia</taxon>
        <taxon>Flavobacteriales</taxon>
        <taxon>Weeksellaceae</taxon>
        <taxon>Chryseobacterium group</taxon>
        <taxon>Epilithonimonas</taxon>
    </lineage>
</organism>
<dbReference type="Proteomes" id="UP000187261">
    <property type="component" value="Unassembled WGS sequence"/>
</dbReference>
<protein>
    <recommendedName>
        <fullName evidence="2">DUF4395 domain-containing protein</fullName>
    </recommendedName>
</protein>
<dbReference type="InterPro" id="IPR025508">
    <property type="entry name" value="DUF4395"/>
</dbReference>
<feature type="transmembrane region" description="Helical" evidence="1">
    <location>
        <begin position="82"/>
        <end position="101"/>
    </location>
</feature>
<dbReference type="OrthoDB" id="1261922at2"/>
<evidence type="ECO:0000256" key="1">
    <source>
        <dbReference type="SAM" id="Phobius"/>
    </source>
</evidence>
<dbReference type="AlphaFoldDB" id="A0A1U7PWH2"/>
<dbReference type="Pfam" id="PF14340">
    <property type="entry name" value="DUF4395"/>
    <property type="match status" value="1"/>
</dbReference>
<feature type="transmembrane region" description="Helical" evidence="1">
    <location>
        <begin position="14"/>
        <end position="32"/>
    </location>
</feature>
<dbReference type="PIRSF" id="PIRSF030042">
    <property type="entry name" value="UCP030042"/>
    <property type="match status" value="1"/>
</dbReference>
<sequence>MMKSIVNLYTDENLVRLTAMLVIATAVVALLFKASFIWLFLCFDFGLRAFGLAFAPFVLLSKLILKTLNVTPKPIFASPKRFAAALGAVFSAIIFLTQQLGYDNVAVVLGFLLILLAGLECFFKICVGCYIYQFLIQPVRRKNE</sequence>
<name>A0A1U7PWH2_9FLAO</name>
<accession>A0A1U7PWH2</accession>